<dbReference type="InterPro" id="IPR021019">
    <property type="entry name" value="Mediator_Med30_met"/>
</dbReference>
<feature type="compositionally biased region" description="Low complexity" evidence="10">
    <location>
        <begin position="78"/>
        <end position="92"/>
    </location>
</feature>
<dbReference type="AlphaFoldDB" id="A0A7M7MA71"/>
<dbReference type="PANTHER" id="PTHR31705">
    <property type="entry name" value="MEDIATOR OF RNA POLYMERASE II TRANSCRIPTION SUBUNIT 30"/>
    <property type="match status" value="1"/>
</dbReference>
<feature type="region of interest" description="Disordered" evidence="10">
    <location>
        <begin position="22"/>
        <end position="92"/>
    </location>
</feature>
<evidence type="ECO:0000256" key="2">
    <source>
        <dbReference type="ARBA" id="ARBA00010606"/>
    </source>
</evidence>
<evidence type="ECO:0000313" key="11">
    <source>
        <dbReference type="EnsemblMetazoa" id="XP_022661271"/>
    </source>
</evidence>
<name>A0A7M7MA71_VARDE</name>
<evidence type="ECO:0000256" key="6">
    <source>
        <dbReference type="ARBA" id="ARBA00023163"/>
    </source>
</evidence>
<dbReference type="GO" id="GO:0045893">
    <property type="term" value="P:positive regulation of DNA-templated transcription"/>
    <property type="evidence" value="ECO:0007669"/>
    <property type="project" value="TreeGrafter"/>
</dbReference>
<evidence type="ECO:0000256" key="1">
    <source>
        <dbReference type="ARBA" id="ARBA00004123"/>
    </source>
</evidence>
<evidence type="ECO:0000256" key="5">
    <source>
        <dbReference type="ARBA" id="ARBA00023159"/>
    </source>
</evidence>
<feature type="compositionally biased region" description="Gly residues" evidence="10">
    <location>
        <begin position="23"/>
        <end position="51"/>
    </location>
</feature>
<dbReference type="EnsemblMetazoa" id="XM_022805536">
    <property type="protein sequence ID" value="XP_022661271"/>
    <property type="gene ID" value="LOC111250376"/>
</dbReference>
<evidence type="ECO:0000256" key="10">
    <source>
        <dbReference type="SAM" id="MobiDB-lite"/>
    </source>
</evidence>
<keyword evidence="6" id="KW-0804">Transcription</keyword>
<comment type="subcellular location">
    <subcellularLocation>
        <location evidence="1">Nucleus</location>
    </subcellularLocation>
</comment>
<proteinExistence type="inferred from homology"/>
<dbReference type="Proteomes" id="UP000594260">
    <property type="component" value="Unplaced"/>
</dbReference>
<dbReference type="InParanoid" id="A0A7M7MA71"/>
<dbReference type="RefSeq" id="XP_022661271.1">
    <property type="nucleotide sequence ID" value="XM_022805536.1"/>
</dbReference>
<dbReference type="Pfam" id="PF11315">
    <property type="entry name" value="Med30"/>
    <property type="match status" value="1"/>
</dbReference>
<evidence type="ECO:0000256" key="4">
    <source>
        <dbReference type="ARBA" id="ARBA00023015"/>
    </source>
</evidence>
<keyword evidence="5" id="KW-0010">Activator</keyword>
<keyword evidence="12" id="KW-1185">Reference proteome</keyword>
<comment type="similarity">
    <text evidence="2">Belongs to the Mediator complex subunit 30 family.</text>
</comment>
<dbReference type="KEGG" id="vde:111250376"/>
<dbReference type="GeneID" id="111250376"/>
<reference evidence="11" key="1">
    <citation type="submission" date="2021-01" db="UniProtKB">
        <authorList>
            <consortium name="EnsemblMetazoa"/>
        </authorList>
    </citation>
    <scope>IDENTIFICATION</scope>
</reference>
<keyword evidence="4" id="KW-0805">Transcription regulation</keyword>
<protein>
    <recommendedName>
        <fullName evidence="3">Mediator of RNA polymerase II transcription subunit 30</fullName>
    </recommendedName>
    <alternativeName>
        <fullName evidence="9">Mediator complex subunit 30</fullName>
    </alternativeName>
</protein>
<sequence length="271" mass="30428">MFRQYFINRLESLSYSMASPYHQGGGSHGPTMGGGGSGGGPMGPGGGGIGGYTPVPQMHPGAMSLEGHNGISNEQPDQDGNPQQDSQQQQQQEFNIPVMCRIGQETVQEIVSRAGELFQLLRTLGPPTGSMNPQASTVQEERKVKLNEILKIIQQLFKRLRRVYEICDMNCAGGEFSTLEPDVATIQLVPLEDERRKDEEEKKPLDSARQFIEERQMYQEQVYMKNRQIKEIIDMLRSVVCEVNTMLGMRKKHLPFSNRMSSYGKPKPNMF</sequence>
<dbReference type="GO" id="GO:0016592">
    <property type="term" value="C:mediator complex"/>
    <property type="evidence" value="ECO:0007669"/>
    <property type="project" value="TreeGrafter"/>
</dbReference>
<evidence type="ECO:0000256" key="9">
    <source>
        <dbReference type="ARBA" id="ARBA00031981"/>
    </source>
</evidence>
<dbReference type="GO" id="GO:0003712">
    <property type="term" value="F:transcription coregulator activity"/>
    <property type="evidence" value="ECO:0007669"/>
    <property type="project" value="TreeGrafter"/>
</dbReference>
<organism evidence="11 12">
    <name type="scientific">Varroa destructor</name>
    <name type="common">Honeybee mite</name>
    <dbReference type="NCBI Taxonomy" id="109461"/>
    <lineage>
        <taxon>Eukaryota</taxon>
        <taxon>Metazoa</taxon>
        <taxon>Ecdysozoa</taxon>
        <taxon>Arthropoda</taxon>
        <taxon>Chelicerata</taxon>
        <taxon>Arachnida</taxon>
        <taxon>Acari</taxon>
        <taxon>Parasitiformes</taxon>
        <taxon>Mesostigmata</taxon>
        <taxon>Gamasina</taxon>
        <taxon>Dermanyssoidea</taxon>
        <taxon>Varroidae</taxon>
        <taxon>Varroa</taxon>
    </lineage>
</organism>
<evidence type="ECO:0000256" key="3">
    <source>
        <dbReference type="ARBA" id="ARBA00019664"/>
    </source>
</evidence>
<dbReference type="OMA" id="MISTHIN"/>
<dbReference type="PANTHER" id="PTHR31705:SF4">
    <property type="entry name" value="MEDIATOR OF RNA POLYMERASE II TRANSCRIPTION SUBUNIT 30"/>
    <property type="match status" value="1"/>
</dbReference>
<dbReference type="FunCoup" id="A0A7M7MA71">
    <property type="interactions" value="623"/>
</dbReference>
<comment type="function">
    <text evidence="8">Component of the Mediator complex, a coactivator involved in the regulated transcription of nearly all RNA polymerase II-dependent genes. Mediator functions as a bridge to convey information from gene-specific regulatory proteins to the basal RNA polymerase II transcription machinery. Mediator is recruited to promoters by direct interactions with regulatory proteins and serves as a scaffold for the assembly of a functional preinitiation complex with RNA polymerase II and the general transcription factors.</text>
</comment>
<dbReference type="OrthoDB" id="10067025at2759"/>
<keyword evidence="7" id="KW-0539">Nucleus</keyword>
<evidence type="ECO:0000256" key="8">
    <source>
        <dbReference type="ARBA" id="ARBA00025687"/>
    </source>
</evidence>
<evidence type="ECO:0000256" key="7">
    <source>
        <dbReference type="ARBA" id="ARBA00023242"/>
    </source>
</evidence>
<accession>A0A7M7MA71</accession>
<evidence type="ECO:0000313" key="12">
    <source>
        <dbReference type="Proteomes" id="UP000594260"/>
    </source>
</evidence>